<evidence type="ECO:0000313" key="2">
    <source>
        <dbReference type="Proteomes" id="UP000789920"/>
    </source>
</evidence>
<protein>
    <submittedName>
        <fullName evidence="1">7179_t:CDS:1</fullName>
    </submittedName>
</protein>
<accession>A0ACA9S3C5</accession>
<dbReference type="EMBL" id="CAJVQC010090300">
    <property type="protein sequence ID" value="CAG8825278.1"/>
    <property type="molecule type" value="Genomic_DNA"/>
</dbReference>
<evidence type="ECO:0000313" key="1">
    <source>
        <dbReference type="EMBL" id="CAG8825278.1"/>
    </source>
</evidence>
<comment type="caution">
    <text evidence="1">The sequence shown here is derived from an EMBL/GenBank/DDBJ whole genome shotgun (WGS) entry which is preliminary data.</text>
</comment>
<sequence length="102" mass="11859">IVEPDRHNKNKSSTNSTYIAKSSNPKDNDTLLANNMPDIVVSKLLSFGDKIALMTKVLYEKQRKKNQILELDSDNFRNMLKNAEPLLKRFFNKLYNVFIPDR</sequence>
<feature type="non-terminal residue" evidence="1">
    <location>
        <position position="1"/>
    </location>
</feature>
<gene>
    <name evidence="1" type="ORF">RPERSI_LOCUS26447</name>
</gene>
<name>A0ACA9S3C5_9GLOM</name>
<reference evidence="1" key="1">
    <citation type="submission" date="2021-06" db="EMBL/GenBank/DDBJ databases">
        <authorList>
            <person name="Kallberg Y."/>
            <person name="Tangrot J."/>
            <person name="Rosling A."/>
        </authorList>
    </citation>
    <scope>NUCLEOTIDE SEQUENCE</scope>
    <source>
        <strain evidence="1">MA461A</strain>
    </source>
</reference>
<keyword evidence="2" id="KW-1185">Reference proteome</keyword>
<dbReference type="Proteomes" id="UP000789920">
    <property type="component" value="Unassembled WGS sequence"/>
</dbReference>
<proteinExistence type="predicted"/>
<organism evidence="1 2">
    <name type="scientific">Racocetra persica</name>
    <dbReference type="NCBI Taxonomy" id="160502"/>
    <lineage>
        <taxon>Eukaryota</taxon>
        <taxon>Fungi</taxon>
        <taxon>Fungi incertae sedis</taxon>
        <taxon>Mucoromycota</taxon>
        <taxon>Glomeromycotina</taxon>
        <taxon>Glomeromycetes</taxon>
        <taxon>Diversisporales</taxon>
        <taxon>Gigasporaceae</taxon>
        <taxon>Racocetra</taxon>
    </lineage>
</organism>